<gene>
    <name evidence="2" type="ORF">SPSYN_01528</name>
</gene>
<keyword evidence="3" id="KW-1185">Reference proteome</keyword>
<evidence type="ECO:0000256" key="1">
    <source>
        <dbReference type="SAM" id="Phobius"/>
    </source>
</evidence>
<dbReference type="RefSeq" id="WP_161821861.1">
    <property type="nucleotide sequence ID" value="NZ_LSRS01000003.1"/>
</dbReference>
<evidence type="ECO:0000313" key="2">
    <source>
        <dbReference type="EMBL" id="KAF1085391.1"/>
    </source>
</evidence>
<keyword evidence="1" id="KW-0812">Transmembrane</keyword>
<dbReference type="EMBL" id="LSRS01000003">
    <property type="protein sequence ID" value="KAF1085391.1"/>
    <property type="molecule type" value="Genomic_DNA"/>
</dbReference>
<evidence type="ECO:0008006" key="4">
    <source>
        <dbReference type="Google" id="ProtNLM"/>
    </source>
</evidence>
<feature type="transmembrane region" description="Helical" evidence="1">
    <location>
        <begin position="99"/>
        <end position="120"/>
    </location>
</feature>
<dbReference type="OrthoDB" id="2868470at2"/>
<reference evidence="2" key="1">
    <citation type="submission" date="2016-02" db="EMBL/GenBank/DDBJ databases">
        <title>Draft Genome Sequence of Sporotomaculum syntrophicum Strain FB, a Syntrophic Benzoate Degrader.</title>
        <authorList>
            <person name="Nobu M.K."/>
            <person name="Narihiro T."/>
            <person name="Qiu Y.-L."/>
            <person name="Ohashi A."/>
            <person name="Liu W.-T."/>
            <person name="Yuji S."/>
        </authorList>
    </citation>
    <scope>NUCLEOTIDE SEQUENCE</scope>
    <source>
        <strain evidence="2">FB</strain>
    </source>
</reference>
<dbReference type="AlphaFoldDB" id="A0A9D3AYF7"/>
<evidence type="ECO:0000313" key="3">
    <source>
        <dbReference type="Proteomes" id="UP000798488"/>
    </source>
</evidence>
<keyword evidence="1" id="KW-1133">Transmembrane helix</keyword>
<keyword evidence="1" id="KW-0472">Membrane</keyword>
<comment type="caution">
    <text evidence="2">The sequence shown here is derived from an EMBL/GenBank/DDBJ whole genome shotgun (WGS) entry which is preliminary data.</text>
</comment>
<sequence>MITIINQIVNLINDLHDQIWGYSEQLGLPFTDKDLHFWIIGLLGVIFFIFTDFFLRWLAKINISLISFLFTSAIISILVLVLEIEQKLTGRGGMELDDILAGLLGFLVLLAVYQSCRFLLGRLINLIRK</sequence>
<feature type="transmembrane region" description="Helical" evidence="1">
    <location>
        <begin position="35"/>
        <end position="55"/>
    </location>
</feature>
<proteinExistence type="predicted"/>
<dbReference type="Proteomes" id="UP000798488">
    <property type="component" value="Unassembled WGS sequence"/>
</dbReference>
<name>A0A9D3AYF7_9FIRM</name>
<feature type="transmembrane region" description="Helical" evidence="1">
    <location>
        <begin position="62"/>
        <end position="84"/>
    </location>
</feature>
<protein>
    <recommendedName>
        <fullName evidence="4">VanZ like family protein</fullName>
    </recommendedName>
</protein>
<accession>A0A9D3AYF7</accession>
<organism evidence="2 3">
    <name type="scientific">Sporotomaculum syntrophicum</name>
    <dbReference type="NCBI Taxonomy" id="182264"/>
    <lineage>
        <taxon>Bacteria</taxon>
        <taxon>Bacillati</taxon>
        <taxon>Bacillota</taxon>
        <taxon>Clostridia</taxon>
        <taxon>Eubacteriales</taxon>
        <taxon>Desulfallaceae</taxon>
        <taxon>Sporotomaculum</taxon>
    </lineage>
</organism>